<dbReference type="Gene3D" id="1.20.5.190">
    <property type="match status" value="1"/>
</dbReference>
<reference evidence="3" key="1">
    <citation type="submission" date="2025-08" db="UniProtKB">
        <authorList>
            <consortium name="RefSeq"/>
        </authorList>
    </citation>
    <scope>IDENTIFICATION</scope>
    <source>
        <tissue evidence="3">Gonads</tissue>
    </source>
</reference>
<name>A0A1S3JVA1_LINAN</name>
<gene>
    <name evidence="3" type="primary">LOC106176440</name>
</gene>
<dbReference type="STRING" id="7574.A0A1S3JVA1"/>
<protein>
    <submittedName>
        <fullName evidence="3">Spermatogenesis-associated protein 17</fullName>
    </submittedName>
</protein>
<dbReference type="Pfam" id="PF00612">
    <property type="entry name" value="IQ"/>
    <property type="match status" value="3"/>
</dbReference>
<evidence type="ECO:0000256" key="1">
    <source>
        <dbReference type="SAM" id="MobiDB-lite"/>
    </source>
</evidence>
<dbReference type="KEGG" id="lak:106176440"/>
<dbReference type="SUPFAM" id="SSF52540">
    <property type="entry name" value="P-loop containing nucleoside triphosphate hydrolases"/>
    <property type="match status" value="1"/>
</dbReference>
<dbReference type="Proteomes" id="UP000085678">
    <property type="component" value="Unplaced"/>
</dbReference>
<dbReference type="PROSITE" id="PS50096">
    <property type="entry name" value="IQ"/>
    <property type="match status" value="3"/>
</dbReference>
<dbReference type="AlphaFoldDB" id="A0A1S3JVA1"/>
<dbReference type="OrthoDB" id="190375at2759"/>
<evidence type="ECO:0000313" key="3">
    <source>
        <dbReference type="RefSeq" id="XP_013414283.1"/>
    </source>
</evidence>
<organism evidence="2 3">
    <name type="scientific">Lingula anatina</name>
    <name type="common">Brachiopod</name>
    <name type="synonym">Lingula unguis</name>
    <dbReference type="NCBI Taxonomy" id="7574"/>
    <lineage>
        <taxon>Eukaryota</taxon>
        <taxon>Metazoa</taxon>
        <taxon>Spiralia</taxon>
        <taxon>Lophotrochozoa</taxon>
        <taxon>Brachiopoda</taxon>
        <taxon>Linguliformea</taxon>
        <taxon>Lingulata</taxon>
        <taxon>Lingulida</taxon>
        <taxon>Linguloidea</taxon>
        <taxon>Lingulidae</taxon>
        <taxon>Lingula</taxon>
    </lineage>
</organism>
<dbReference type="InParanoid" id="A0A1S3JVA1"/>
<dbReference type="CDD" id="cd23767">
    <property type="entry name" value="IQCD"/>
    <property type="match status" value="2"/>
</dbReference>
<accession>A0A1S3JVA1</accession>
<dbReference type="OMA" id="LHTTSKY"/>
<dbReference type="SMART" id="SM00015">
    <property type="entry name" value="IQ"/>
    <property type="match status" value="3"/>
</dbReference>
<dbReference type="GeneID" id="106176440"/>
<evidence type="ECO:0000313" key="2">
    <source>
        <dbReference type="Proteomes" id="UP000085678"/>
    </source>
</evidence>
<proteinExistence type="predicted"/>
<dbReference type="RefSeq" id="XP_013414283.1">
    <property type="nucleotide sequence ID" value="XM_013558829.2"/>
</dbReference>
<sequence>MATMIKLMERVDPILQDCYDNNNKAEEERQKEFQSIIKIQAWYRGQKARAYLRYLNDCAIVIQKRWRGFLGRKHYRVYVKNKVFIMKMNHYNEMAVKIQKIWRAYYTRKYIFNYYSRKRYLEGLQTKNQVIRQELSEYAEQQAIERMKHSEEEVRRRLQEWASKNHYLRSTEVMPGIYNSPFYPFPEEREYILQNARPRSHKKVVPKQEPFDPTCKSYTHLGPKPLPPIGEKPQGPFRDPGEVQKQRYKPFQPSLRVATDFTSLEKAREKMKQDEWIGRINDNLFVPFSKRHRPYESLLHTTSQYGHLPYGTKYFVEEQVDKHISKQPMKTLVPPIPIFEKLNDTYSQGQV</sequence>
<dbReference type="InterPro" id="IPR000048">
    <property type="entry name" value="IQ_motif_EF-hand-BS"/>
</dbReference>
<dbReference type="InterPro" id="IPR027417">
    <property type="entry name" value="P-loop_NTPase"/>
</dbReference>
<keyword evidence="2" id="KW-1185">Reference proteome</keyword>
<feature type="region of interest" description="Disordered" evidence="1">
    <location>
        <begin position="198"/>
        <end position="236"/>
    </location>
</feature>